<evidence type="ECO:0000313" key="12">
    <source>
        <dbReference type="Proteomes" id="UP000196531"/>
    </source>
</evidence>
<evidence type="ECO:0000256" key="8">
    <source>
        <dbReference type="RuleBase" id="RU003761"/>
    </source>
</evidence>
<feature type="binding site" evidence="6">
    <location>
        <begin position="19"/>
        <end position="26"/>
    </location>
    <ligand>
        <name>GTP</name>
        <dbReference type="ChEBI" id="CHEBI:37565"/>
    </ligand>
</feature>
<evidence type="ECO:0000256" key="4">
    <source>
        <dbReference type="ARBA" id="ARBA00022884"/>
    </source>
</evidence>
<dbReference type="InterPro" id="IPR030388">
    <property type="entry name" value="G_ERA_dom"/>
</dbReference>
<dbReference type="GO" id="GO:0043024">
    <property type="term" value="F:ribosomal small subunit binding"/>
    <property type="evidence" value="ECO:0007669"/>
    <property type="project" value="TreeGrafter"/>
</dbReference>
<dbReference type="NCBIfam" id="TIGR00436">
    <property type="entry name" value="era"/>
    <property type="match status" value="1"/>
</dbReference>
<dbReference type="NCBIfam" id="NF000908">
    <property type="entry name" value="PRK00089.1"/>
    <property type="match status" value="1"/>
</dbReference>
<dbReference type="GO" id="GO:0005737">
    <property type="term" value="C:cytoplasm"/>
    <property type="evidence" value="ECO:0007669"/>
    <property type="project" value="UniProtKB-SubCell"/>
</dbReference>
<dbReference type="CDD" id="cd04163">
    <property type="entry name" value="Era"/>
    <property type="match status" value="1"/>
</dbReference>
<dbReference type="CDD" id="cd22534">
    <property type="entry name" value="KH-II_Era"/>
    <property type="match status" value="1"/>
</dbReference>
<organism evidence="11 12">
    <name type="scientific">Halobacteriovorax marinus</name>
    <dbReference type="NCBI Taxonomy" id="97084"/>
    <lineage>
        <taxon>Bacteria</taxon>
        <taxon>Pseudomonadati</taxon>
        <taxon>Bdellovibrionota</taxon>
        <taxon>Bacteriovoracia</taxon>
        <taxon>Bacteriovoracales</taxon>
        <taxon>Halobacteriovoraceae</taxon>
        <taxon>Halobacteriovorax</taxon>
    </lineage>
</organism>
<reference evidence="12" key="1">
    <citation type="journal article" date="2017" name="Proc. Natl. Acad. Sci. U.S.A.">
        <title>Simulation of Deepwater Horizon oil plume reveals substrate specialization within a complex community of hydrocarbon-degraders.</title>
        <authorList>
            <person name="Hu P."/>
            <person name="Dubinsky E.A."/>
            <person name="Probst A.J."/>
            <person name="Wang J."/>
            <person name="Sieber C.M.K."/>
            <person name="Tom L.M."/>
            <person name="Gardinali P."/>
            <person name="Banfield J.F."/>
            <person name="Atlas R.M."/>
            <person name="Andersen G.L."/>
        </authorList>
    </citation>
    <scope>NUCLEOTIDE SEQUENCE [LARGE SCALE GENOMIC DNA]</scope>
</reference>
<dbReference type="GO" id="GO:0005886">
    <property type="term" value="C:plasma membrane"/>
    <property type="evidence" value="ECO:0007669"/>
    <property type="project" value="UniProtKB-SubCell"/>
</dbReference>
<dbReference type="GO" id="GO:0070181">
    <property type="term" value="F:small ribosomal subunit rRNA binding"/>
    <property type="evidence" value="ECO:0007669"/>
    <property type="project" value="UniProtKB-UniRule"/>
</dbReference>
<dbReference type="InterPro" id="IPR027417">
    <property type="entry name" value="P-loop_NTPase"/>
</dbReference>
<evidence type="ECO:0000256" key="7">
    <source>
        <dbReference type="PROSITE-ProRule" id="PRU01050"/>
    </source>
</evidence>
<feature type="binding site" evidence="6">
    <location>
        <begin position="129"/>
        <end position="132"/>
    </location>
    <ligand>
        <name>GTP</name>
        <dbReference type="ChEBI" id="CHEBI:37565"/>
    </ligand>
</feature>
<dbReference type="HAMAP" id="MF_00367">
    <property type="entry name" value="GTPase_Era"/>
    <property type="match status" value="1"/>
</dbReference>
<evidence type="ECO:0000256" key="3">
    <source>
        <dbReference type="ARBA" id="ARBA00022741"/>
    </source>
</evidence>
<dbReference type="AlphaFoldDB" id="A0A1Y5FG99"/>
<keyword evidence="3 6" id="KW-0547">Nucleotide-binding</keyword>
<evidence type="ECO:0000256" key="1">
    <source>
        <dbReference type="ARBA" id="ARBA00007921"/>
    </source>
</evidence>
<feature type="region of interest" description="G4" evidence="7">
    <location>
        <begin position="129"/>
        <end position="132"/>
    </location>
</feature>
<feature type="binding site" evidence="6">
    <location>
        <begin position="66"/>
        <end position="70"/>
    </location>
    <ligand>
        <name>GTP</name>
        <dbReference type="ChEBI" id="CHEBI:37565"/>
    </ligand>
</feature>
<evidence type="ECO:0000256" key="2">
    <source>
        <dbReference type="ARBA" id="ARBA00020484"/>
    </source>
</evidence>
<protein>
    <recommendedName>
        <fullName evidence="2 6">GTPase Era</fullName>
    </recommendedName>
</protein>
<dbReference type="PROSITE" id="PS50823">
    <property type="entry name" value="KH_TYPE_2"/>
    <property type="match status" value="1"/>
</dbReference>
<gene>
    <name evidence="6" type="primary">era</name>
    <name evidence="11" type="ORF">A9Q84_06615</name>
</gene>
<keyword evidence="6" id="KW-1003">Cell membrane</keyword>
<feature type="domain" description="KH type-2" evidence="9">
    <location>
        <begin position="214"/>
        <end position="299"/>
    </location>
</feature>
<dbReference type="Gene3D" id="3.40.50.300">
    <property type="entry name" value="P-loop containing nucleotide triphosphate hydrolases"/>
    <property type="match status" value="1"/>
</dbReference>
<dbReference type="PROSITE" id="PS51713">
    <property type="entry name" value="G_ERA"/>
    <property type="match status" value="1"/>
</dbReference>
<dbReference type="InterPro" id="IPR015946">
    <property type="entry name" value="KH_dom-like_a/b"/>
</dbReference>
<comment type="caution">
    <text evidence="11">The sequence shown here is derived from an EMBL/GenBank/DDBJ whole genome shotgun (WGS) entry which is preliminary data.</text>
</comment>
<name>A0A1Y5FG99_9BACT</name>
<accession>A0A1Y5FG99</accession>
<dbReference type="EMBL" id="MAAO01000005">
    <property type="protein sequence ID" value="OUR97865.1"/>
    <property type="molecule type" value="Genomic_DNA"/>
</dbReference>
<dbReference type="InterPro" id="IPR005225">
    <property type="entry name" value="Small_GTP-bd"/>
</dbReference>
<dbReference type="InterPro" id="IPR006073">
    <property type="entry name" value="GTP-bd"/>
</dbReference>
<keyword evidence="6" id="KW-0699">rRNA-binding</keyword>
<dbReference type="InterPro" id="IPR009019">
    <property type="entry name" value="KH_sf_prok-type"/>
</dbReference>
<feature type="region of interest" description="G3" evidence="7">
    <location>
        <begin position="66"/>
        <end position="69"/>
    </location>
</feature>
<evidence type="ECO:0000259" key="10">
    <source>
        <dbReference type="PROSITE" id="PS51713"/>
    </source>
</evidence>
<comment type="subcellular location">
    <subcellularLocation>
        <location evidence="6">Cytoplasm</location>
    </subcellularLocation>
    <subcellularLocation>
        <location evidence="6">Cell membrane</location>
        <topology evidence="6">Peripheral membrane protein</topology>
    </subcellularLocation>
</comment>
<dbReference type="GO" id="GO:0003924">
    <property type="term" value="F:GTPase activity"/>
    <property type="evidence" value="ECO:0007669"/>
    <property type="project" value="UniProtKB-UniRule"/>
</dbReference>
<dbReference type="GO" id="GO:0000028">
    <property type="term" value="P:ribosomal small subunit assembly"/>
    <property type="evidence" value="ECO:0007669"/>
    <property type="project" value="TreeGrafter"/>
</dbReference>
<dbReference type="SUPFAM" id="SSF52540">
    <property type="entry name" value="P-loop containing nucleoside triphosphate hydrolases"/>
    <property type="match status" value="1"/>
</dbReference>
<keyword evidence="4 6" id="KW-0694">RNA-binding</keyword>
<dbReference type="SUPFAM" id="SSF54814">
    <property type="entry name" value="Prokaryotic type KH domain (KH-domain type II)"/>
    <property type="match status" value="1"/>
</dbReference>
<proteinExistence type="inferred from homology"/>
<feature type="region of interest" description="G1" evidence="7">
    <location>
        <begin position="19"/>
        <end position="26"/>
    </location>
</feature>
<keyword evidence="6" id="KW-0690">Ribosome biogenesis</keyword>
<evidence type="ECO:0000256" key="5">
    <source>
        <dbReference type="ARBA" id="ARBA00023134"/>
    </source>
</evidence>
<dbReference type="NCBIfam" id="TIGR00231">
    <property type="entry name" value="small_GTP"/>
    <property type="match status" value="1"/>
</dbReference>
<feature type="region of interest" description="G5" evidence="7">
    <location>
        <begin position="162"/>
        <end position="164"/>
    </location>
</feature>
<comment type="similarity">
    <text evidence="1 6 7 8">Belongs to the TRAFAC class TrmE-Era-EngA-EngB-Septin-like GTPase superfamily. Era GTPase family.</text>
</comment>
<dbReference type="GO" id="GO:0005525">
    <property type="term" value="F:GTP binding"/>
    <property type="evidence" value="ECO:0007669"/>
    <property type="project" value="UniProtKB-UniRule"/>
</dbReference>
<evidence type="ECO:0000259" key="9">
    <source>
        <dbReference type="PROSITE" id="PS50823"/>
    </source>
</evidence>
<dbReference type="PANTHER" id="PTHR42698">
    <property type="entry name" value="GTPASE ERA"/>
    <property type="match status" value="1"/>
</dbReference>
<evidence type="ECO:0000256" key="6">
    <source>
        <dbReference type="HAMAP-Rule" id="MF_00367"/>
    </source>
</evidence>
<evidence type="ECO:0000313" key="11">
    <source>
        <dbReference type="EMBL" id="OUR97865.1"/>
    </source>
</evidence>
<dbReference type="Pfam" id="PF07650">
    <property type="entry name" value="KH_2"/>
    <property type="match status" value="1"/>
</dbReference>
<sequence>MLLIDQHPDNKSIMVAVLGAPNVGKSSLINYLLGSDLSVVTAKAQTTRNKIHCVFTVDHTEIILVDTPGLHKTNQELNKRLNEQAREGVNGADLNLLLVDLTRPVLEQCQSFKDNMETDEFLKTWVIFTKCDRVENYQDLPLTLVLDKMMEILPAIEKGIVVSAKEGINMHKLTGVLVDTAIPGPHHYDDGSVSNKNTRFFATEYIREQAFELLNDELPYELAVVIDEYKDMKPRKGEENPKITSHISASILVNRPSQRAIVVGSKGTMIKEIGMRARKKIEAMVGGQIHLNLHVKVSEKWFKNNYILEELGLPRATNSNRVWRSK</sequence>
<keyword evidence="5 6" id="KW-0342">GTP-binding</keyword>
<dbReference type="InterPro" id="IPR005662">
    <property type="entry name" value="GTPase_Era-like"/>
</dbReference>
<dbReference type="PANTHER" id="PTHR42698:SF1">
    <property type="entry name" value="GTPASE ERA, MITOCHONDRIAL"/>
    <property type="match status" value="1"/>
</dbReference>
<feature type="region of interest" description="G2" evidence="7">
    <location>
        <begin position="45"/>
        <end position="49"/>
    </location>
</feature>
<dbReference type="Proteomes" id="UP000196531">
    <property type="component" value="Unassembled WGS sequence"/>
</dbReference>
<dbReference type="InterPro" id="IPR004044">
    <property type="entry name" value="KH_dom_type_2"/>
</dbReference>
<dbReference type="Gene3D" id="3.30.300.20">
    <property type="match status" value="1"/>
</dbReference>
<comment type="subunit">
    <text evidence="6">Monomer.</text>
</comment>
<comment type="function">
    <text evidence="6">An essential GTPase that binds both GDP and GTP, with rapid nucleotide exchange. Plays a role in 16S rRNA processing and 30S ribosomal subunit biogenesis and possibly also in cell cycle regulation and energy metabolism.</text>
</comment>
<dbReference type="Pfam" id="PF01926">
    <property type="entry name" value="MMR_HSR1"/>
    <property type="match status" value="1"/>
</dbReference>
<feature type="domain" description="Era-type G" evidence="10">
    <location>
        <begin position="11"/>
        <end position="184"/>
    </location>
</feature>
<keyword evidence="6" id="KW-0963">Cytoplasm</keyword>
<keyword evidence="6" id="KW-0472">Membrane</keyword>